<accession>A0A9D1PP76</accession>
<name>A0A9D1PP76_9BACI</name>
<organism evidence="1 2">
    <name type="scientific">Candidatus Pseudogracilibacillus intestinigallinarum</name>
    <dbReference type="NCBI Taxonomy" id="2838742"/>
    <lineage>
        <taxon>Bacteria</taxon>
        <taxon>Bacillati</taxon>
        <taxon>Bacillota</taxon>
        <taxon>Bacilli</taxon>
        <taxon>Bacillales</taxon>
        <taxon>Bacillaceae</taxon>
        <taxon>Pseudogracilibacillus</taxon>
    </lineage>
</organism>
<evidence type="ECO:0000313" key="1">
    <source>
        <dbReference type="EMBL" id="HIV74963.1"/>
    </source>
</evidence>
<proteinExistence type="predicted"/>
<protein>
    <submittedName>
        <fullName evidence="1">Uncharacterized protein</fullName>
    </submittedName>
</protein>
<evidence type="ECO:0000313" key="2">
    <source>
        <dbReference type="Proteomes" id="UP000823937"/>
    </source>
</evidence>
<reference evidence="1" key="2">
    <citation type="submission" date="2021-04" db="EMBL/GenBank/DDBJ databases">
        <authorList>
            <person name="Gilroy R."/>
        </authorList>
    </citation>
    <scope>NUCLEOTIDE SEQUENCE</scope>
    <source>
        <strain evidence="1">CHK169-2315</strain>
    </source>
</reference>
<dbReference type="EMBL" id="DXHX01000122">
    <property type="protein sequence ID" value="HIV74963.1"/>
    <property type="molecule type" value="Genomic_DNA"/>
</dbReference>
<gene>
    <name evidence="1" type="ORF">H9895_07805</name>
</gene>
<comment type="caution">
    <text evidence="1">The sequence shown here is derived from an EMBL/GenBank/DDBJ whole genome shotgun (WGS) entry which is preliminary data.</text>
</comment>
<dbReference type="Proteomes" id="UP000823937">
    <property type="component" value="Unassembled WGS sequence"/>
</dbReference>
<sequence>MDAKEFTKLINQLEEKPGGTLRIFGEWFGRPYDNYHKISVCTYQDNILKMSFDTGEMIKLWEPSHIVFNANELTIKGSTCVEFFRYDYGKPRTNKNVIVDRYTNDEVSNLSIESGQIYQKTMKKGYPAVELL</sequence>
<reference evidence="1" key="1">
    <citation type="journal article" date="2021" name="PeerJ">
        <title>Extensive microbial diversity within the chicken gut microbiome revealed by metagenomics and culture.</title>
        <authorList>
            <person name="Gilroy R."/>
            <person name="Ravi A."/>
            <person name="Getino M."/>
            <person name="Pursley I."/>
            <person name="Horton D.L."/>
            <person name="Alikhan N.F."/>
            <person name="Baker D."/>
            <person name="Gharbi K."/>
            <person name="Hall N."/>
            <person name="Watson M."/>
            <person name="Adriaenssens E.M."/>
            <person name="Foster-Nyarko E."/>
            <person name="Jarju S."/>
            <person name="Secka A."/>
            <person name="Antonio M."/>
            <person name="Oren A."/>
            <person name="Chaudhuri R.R."/>
            <person name="La Ragione R."/>
            <person name="Hildebrand F."/>
            <person name="Pallen M.J."/>
        </authorList>
    </citation>
    <scope>NUCLEOTIDE SEQUENCE</scope>
    <source>
        <strain evidence="1">CHK169-2315</strain>
    </source>
</reference>
<dbReference type="AlphaFoldDB" id="A0A9D1PP76"/>